<evidence type="ECO:0000313" key="2">
    <source>
        <dbReference type="EMBL" id="PYH85517.1"/>
    </source>
</evidence>
<evidence type="ECO:0000256" key="1">
    <source>
        <dbReference type="SAM" id="MobiDB-lite"/>
    </source>
</evidence>
<organism evidence="2 3">
    <name type="scientific">Aspergillus uvarum CBS 121591</name>
    <dbReference type="NCBI Taxonomy" id="1448315"/>
    <lineage>
        <taxon>Eukaryota</taxon>
        <taxon>Fungi</taxon>
        <taxon>Dikarya</taxon>
        <taxon>Ascomycota</taxon>
        <taxon>Pezizomycotina</taxon>
        <taxon>Eurotiomycetes</taxon>
        <taxon>Eurotiomycetidae</taxon>
        <taxon>Eurotiales</taxon>
        <taxon>Aspergillaceae</taxon>
        <taxon>Aspergillus</taxon>
        <taxon>Aspergillus subgen. Circumdati</taxon>
    </lineage>
</organism>
<sequence length="150" mass="16799">MHRSSVDSSRSGTRLMPSTSDLRPIGHAYLASTLAFPMLALDRRETAIPRTAYITPSMRIRQLILIRQHSHLHRLLRPPPRQGVYLRRESRLGDRGHNKSRKTTLMEAQVGGESGSVGRVCSVGDKAHGMIVRCGRGLLPYRKHLSSSRP</sequence>
<keyword evidence="3" id="KW-1185">Reference proteome</keyword>
<gene>
    <name evidence="2" type="ORF">BO82DRAFT_162444</name>
</gene>
<proteinExistence type="predicted"/>
<dbReference type="GeneID" id="37133009"/>
<evidence type="ECO:0000313" key="3">
    <source>
        <dbReference type="Proteomes" id="UP000248340"/>
    </source>
</evidence>
<reference evidence="2 3" key="1">
    <citation type="submission" date="2016-12" db="EMBL/GenBank/DDBJ databases">
        <title>The genomes of Aspergillus section Nigri reveals drivers in fungal speciation.</title>
        <authorList>
            <consortium name="DOE Joint Genome Institute"/>
            <person name="Vesth T.C."/>
            <person name="Nybo J."/>
            <person name="Theobald S."/>
            <person name="Brandl J."/>
            <person name="Frisvad J.C."/>
            <person name="Nielsen K.F."/>
            <person name="Lyhne E.K."/>
            <person name="Kogle M.E."/>
            <person name="Kuo A."/>
            <person name="Riley R."/>
            <person name="Clum A."/>
            <person name="Nolan M."/>
            <person name="Lipzen A."/>
            <person name="Salamov A."/>
            <person name="Henrissat B."/>
            <person name="Wiebenga A."/>
            <person name="De Vries R.P."/>
            <person name="Grigoriev I.V."/>
            <person name="Mortensen U.H."/>
            <person name="Andersen M.R."/>
            <person name="Baker S.E."/>
        </authorList>
    </citation>
    <scope>NUCLEOTIDE SEQUENCE [LARGE SCALE GENOMIC DNA]</scope>
    <source>
        <strain evidence="2 3">CBS 121591</strain>
    </source>
</reference>
<feature type="region of interest" description="Disordered" evidence="1">
    <location>
        <begin position="1"/>
        <end position="20"/>
    </location>
</feature>
<protein>
    <submittedName>
        <fullName evidence="2">Uncharacterized protein</fullName>
    </submittedName>
</protein>
<dbReference type="VEuPathDB" id="FungiDB:BO82DRAFT_162444"/>
<dbReference type="AlphaFoldDB" id="A0A319CRE1"/>
<dbReference type="RefSeq" id="XP_025495717.1">
    <property type="nucleotide sequence ID" value="XM_025630268.1"/>
</dbReference>
<accession>A0A319CRE1</accession>
<dbReference type="Proteomes" id="UP000248340">
    <property type="component" value="Unassembled WGS sequence"/>
</dbReference>
<name>A0A319CRE1_9EURO</name>
<dbReference type="EMBL" id="KZ821679">
    <property type="protein sequence ID" value="PYH85517.1"/>
    <property type="molecule type" value="Genomic_DNA"/>
</dbReference>